<evidence type="ECO:0000313" key="3">
    <source>
        <dbReference type="EMBL" id="KAK5611345.1"/>
    </source>
</evidence>
<organism evidence="3 4">
    <name type="scientific">Crenichthys baileyi</name>
    <name type="common">White River springfish</name>
    <dbReference type="NCBI Taxonomy" id="28760"/>
    <lineage>
        <taxon>Eukaryota</taxon>
        <taxon>Metazoa</taxon>
        <taxon>Chordata</taxon>
        <taxon>Craniata</taxon>
        <taxon>Vertebrata</taxon>
        <taxon>Euteleostomi</taxon>
        <taxon>Actinopterygii</taxon>
        <taxon>Neopterygii</taxon>
        <taxon>Teleostei</taxon>
        <taxon>Neoteleostei</taxon>
        <taxon>Acanthomorphata</taxon>
        <taxon>Ovalentaria</taxon>
        <taxon>Atherinomorphae</taxon>
        <taxon>Cyprinodontiformes</taxon>
        <taxon>Goodeidae</taxon>
        <taxon>Crenichthys</taxon>
    </lineage>
</organism>
<evidence type="ECO:0000256" key="1">
    <source>
        <dbReference type="SAM" id="MobiDB-lite"/>
    </source>
</evidence>
<feature type="transmembrane region" description="Helical" evidence="2">
    <location>
        <begin position="67"/>
        <end position="87"/>
    </location>
</feature>
<sequence length="117" mass="13087">MCEEQEFLKHSADLTVAFSAAAASRFLSYKSLLSRRVQQEAASKRRAGGHQVQHGAAERRTERSQDISCFASFHVWIHAAPGVFLFLLHLLPFLVLCSSLSFWTLCCTLMLTLLLAC</sequence>
<keyword evidence="2" id="KW-1133">Transmembrane helix</keyword>
<name>A0AAV9RQT8_9TELE</name>
<dbReference type="Proteomes" id="UP001311232">
    <property type="component" value="Unassembled WGS sequence"/>
</dbReference>
<keyword evidence="4" id="KW-1185">Reference proteome</keyword>
<feature type="region of interest" description="Disordered" evidence="1">
    <location>
        <begin position="40"/>
        <end position="62"/>
    </location>
</feature>
<comment type="caution">
    <text evidence="3">The sequence shown here is derived from an EMBL/GenBank/DDBJ whole genome shotgun (WGS) entry which is preliminary data.</text>
</comment>
<dbReference type="AlphaFoldDB" id="A0AAV9RQT8"/>
<reference evidence="3 4" key="1">
    <citation type="submission" date="2021-06" db="EMBL/GenBank/DDBJ databases">
        <authorList>
            <person name="Palmer J.M."/>
        </authorList>
    </citation>
    <scope>NUCLEOTIDE SEQUENCE [LARGE SCALE GENOMIC DNA]</scope>
    <source>
        <strain evidence="3 4">MEX-2019</strain>
        <tissue evidence="3">Muscle</tissue>
    </source>
</reference>
<proteinExistence type="predicted"/>
<evidence type="ECO:0000313" key="4">
    <source>
        <dbReference type="Proteomes" id="UP001311232"/>
    </source>
</evidence>
<evidence type="ECO:0000256" key="2">
    <source>
        <dbReference type="SAM" id="Phobius"/>
    </source>
</evidence>
<dbReference type="EMBL" id="JAHHUM010001485">
    <property type="protein sequence ID" value="KAK5611345.1"/>
    <property type="molecule type" value="Genomic_DNA"/>
</dbReference>
<feature type="transmembrane region" description="Helical" evidence="2">
    <location>
        <begin position="93"/>
        <end position="116"/>
    </location>
</feature>
<keyword evidence="2" id="KW-0812">Transmembrane</keyword>
<protein>
    <submittedName>
        <fullName evidence="3">Uncharacterized protein</fullName>
    </submittedName>
</protein>
<accession>A0AAV9RQT8</accession>
<gene>
    <name evidence="3" type="ORF">CRENBAI_018290</name>
</gene>
<keyword evidence="2" id="KW-0472">Membrane</keyword>